<dbReference type="Proteomes" id="UP001604277">
    <property type="component" value="Unassembled WGS sequence"/>
</dbReference>
<accession>A0ABD1VJ21</accession>
<comment type="caution">
    <text evidence="1">The sequence shown here is derived from an EMBL/GenBank/DDBJ whole genome shotgun (WGS) entry which is preliminary data.</text>
</comment>
<dbReference type="EMBL" id="JBFOLJ010000005">
    <property type="protein sequence ID" value="KAL2537355.1"/>
    <property type="molecule type" value="Genomic_DNA"/>
</dbReference>
<keyword evidence="2" id="KW-1185">Reference proteome</keyword>
<reference evidence="2" key="1">
    <citation type="submission" date="2024-07" db="EMBL/GenBank/DDBJ databases">
        <title>Two chromosome-level genome assemblies of Korean endemic species Abeliophyllum distichum and Forsythia ovata (Oleaceae).</title>
        <authorList>
            <person name="Jang H."/>
        </authorList>
    </citation>
    <scope>NUCLEOTIDE SEQUENCE [LARGE SCALE GENOMIC DNA]</scope>
</reference>
<name>A0ABD1VJ21_9LAMI</name>
<sequence length="104" mass="11519">MEEDSYEPNVEILKDGYLALRTTLEGKARIENDVHAPLSYARDLIDGFCIGVQMATGNSEAINKENYLFPLLANDVEGKMRLQAPTAYVVVGLIKFTKLPLCSP</sequence>
<evidence type="ECO:0000313" key="2">
    <source>
        <dbReference type="Proteomes" id="UP001604277"/>
    </source>
</evidence>
<dbReference type="AlphaFoldDB" id="A0ABD1VJ21"/>
<evidence type="ECO:0000313" key="1">
    <source>
        <dbReference type="EMBL" id="KAL2537355.1"/>
    </source>
</evidence>
<gene>
    <name evidence="1" type="ORF">Fot_18746</name>
</gene>
<protein>
    <submittedName>
        <fullName evidence="1">Uncharacterized protein</fullName>
    </submittedName>
</protein>
<proteinExistence type="predicted"/>
<organism evidence="1 2">
    <name type="scientific">Forsythia ovata</name>
    <dbReference type="NCBI Taxonomy" id="205694"/>
    <lineage>
        <taxon>Eukaryota</taxon>
        <taxon>Viridiplantae</taxon>
        <taxon>Streptophyta</taxon>
        <taxon>Embryophyta</taxon>
        <taxon>Tracheophyta</taxon>
        <taxon>Spermatophyta</taxon>
        <taxon>Magnoliopsida</taxon>
        <taxon>eudicotyledons</taxon>
        <taxon>Gunneridae</taxon>
        <taxon>Pentapetalae</taxon>
        <taxon>asterids</taxon>
        <taxon>lamiids</taxon>
        <taxon>Lamiales</taxon>
        <taxon>Oleaceae</taxon>
        <taxon>Forsythieae</taxon>
        <taxon>Forsythia</taxon>
    </lineage>
</organism>